<protein>
    <submittedName>
        <fullName evidence="1">Uncharacterized protein</fullName>
    </submittedName>
</protein>
<gene>
    <name evidence="1" type="ORF">IDJ76_05165</name>
</gene>
<accession>A0A926NPV4</accession>
<proteinExistence type="predicted"/>
<name>A0A926NPV4_9SPHI</name>
<dbReference type="Proteomes" id="UP000619078">
    <property type="component" value="Unassembled WGS sequence"/>
</dbReference>
<evidence type="ECO:0000313" key="1">
    <source>
        <dbReference type="EMBL" id="MBD1392482.1"/>
    </source>
</evidence>
<dbReference type="RefSeq" id="WP_191161476.1">
    <property type="nucleotide sequence ID" value="NZ_JACWMX010000002.1"/>
</dbReference>
<reference evidence="1" key="1">
    <citation type="submission" date="2020-09" db="EMBL/GenBank/DDBJ databases">
        <title>Novel species of Mucilaginibacter isolated from a glacier on the Tibetan Plateau.</title>
        <authorList>
            <person name="Liu Q."/>
            <person name="Xin Y.-H."/>
        </authorList>
    </citation>
    <scope>NUCLEOTIDE SEQUENCE</scope>
    <source>
        <strain evidence="1">ZB1P21</strain>
    </source>
</reference>
<dbReference type="AlphaFoldDB" id="A0A926NPV4"/>
<dbReference type="EMBL" id="JACWMX010000002">
    <property type="protein sequence ID" value="MBD1392482.1"/>
    <property type="molecule type" value="Genomic_DNA"/>
</dbReference>
<evidence type="ECO:0000313" key="2">
    <source>
        <dbReference type="Proteomes" id="UP000619078"/>
    </source>
</evidence>
<keyword evidence="2" id="KW-1185">Reference proteome</keyword>
<organism evidence="1 2">
    <name type="scientific">Mucilaginibacter glaciei</name>
    <dbReference type="NCBI Taxonomy" id="2772109"/>
    <lineage>
        <taxon>Bacteria</taxon>
        <taxon>Pseudomonadati</taxon>
        <taxon>Bacteroidota</taxon>
        <taxon>Sphingobacteriia</taxon>
        <taxon>Sphingobacteriales</taxon>
        <taxon>Sphingobacteriaceae</taxon>
        <taxon>Mucilaginibacter</taxon>
    </lineage>
</organism>
<sequence>MNIASIKFLVLTLTCIIGFSGKSLSVSKKILGDQSTEKSSKIIVDDKGLVVLSDTYNYSALKIYNLDHSTWKSFKINDEFNDKQIQPYALKADNGTLVFRCVGETAAYYAVIVHESKHIIKYIKKTDIVFKQESWRKHLLNVFAVDFDQKKNPLKVSANGTTSVKYEKDAFYSPLKVTGDWIQLKSQDSGRIGWIKWKDQTGQLLIDLYYEA</sequence>
<comment type="caution">
    <text evidence="1">The sequence shown here is derived from an EMBL/GenBank/DDBJ whole genome shotgun (WGS) entry which is preliminary data.</text>
</comment>